<accession>M2R230</accession>
<evidence type="ECO:0000313" key="2">
    <source>
        <dbReference type="EMBL" id="EMD32921.1"/>
    </source>
</evidence>
<keyword evidence="3" id="KW-1185">Reference proteome</keyword>
<feature type="compositionally biased region" description="Basic and acidic residues" evidence="1">
    <location>
        <begin position="1"/>
        <end position="11"/>
    </location>
</feature>
<reference evidence="2 3" key="1">
    <citation type="journal article" date="2012" name="Proc. Natl. Acad. Sci. U.S.A.">
        <title>Comparative genomics of Ceriporiopsis subvermispora and Phanerochaete chrysosporium provide insight into selective ligninolysis.</title>
        <authorList>
            <person name="Fernandez-Fueyo E."/>
            <person name="Ruiz-Duenas F.J."/>
            <person name="Ferreira P."/>
            <person name="Floudas D."/>
            <person name="Hibbett D.S."/>
            <person name="Canessa P."/>
            <person name="Larrondo L.F."/>
            <person name="James T.Y."/>
            <person name="Seelenfreund D."/>
            <person name="Lobos S."/>
            <person name="Polanco R."/>
            <person name="Tello M."/>
            <person name="Honda Y."/>
            <person name="Watanabe T."/>
            <person name="Watanabe T."/>
            <person name="Ryu J.S."/>
            <person name="Kubicek C.P."/>
            <person name="Schmoll M."/>
            <person name="Gaskell J."/>
            <person name="Hammel K.E."/>
            <person name="St John F.J."/>
            <person name="Vanden Wymelenberg A."/>
            <person name="Sabat G."/>
            <person name="Splinter BonDurant S."/>
            <person name="Syed K."/>
            <person name="Yadav J.S."/>
            <person name="Doddapaneni H."/>
            <person name="Subramanian V."/>
            <person name="Lavin J.L."/>
            <person name="Oguiza J.A."/>
            <person name="Perez G."/>
            <person name="Pisabarro A.G."/>
            <person name="Ramirez L."/>
            <person name="Santoyo F."/>
            <person name="Master E."/>
            <person name="Coutinho P.M."/>
            <person name="Henrissat B."/>
            <person name="Lombard V."/>
            <person name="Magnuson J.K."/>
            <person name="Kuees U."/>
            <person name="Hori C."/>
            <person name="Igarashi K."/>
            <person name="Samejima M."/>
            <person name="Held B.W."/>
            <person name="Barry K.W."/>
            <person name="LaButti K.M."/>
            <person name="Lapidus A."/>
            <person name="Lindquist E.A."/>
            <person name="Lucas S.M."/>
            <person name="Riley R."/>
            <person name="Salamov A.A."/>
            <person name="Hoffmeister D."/>
            <person name="Schwenk D."/>
            <person name="Hadar Y."/>
            <person name="Yarden O."/>
            <person name="de Vries R.P."/>
            <person name="Wiebenga A."/>
            <person name="Stenlid J."/>
            <person name="Eastwood D."/>
            <person name="Grigoriev I.V."/>
            <person name="Berka R.M."/>
            <person name="Blanchette R.A."/>
            <person name="Kersten P."/>
            <person name="Martinez A.T."/>
            <person name="Vicuna R."/>
            <person name="Cullen D."/>
        </authorList>
    </citation>
    <scope>NUCLEOTIDE SEQUENCE [LARGE SCALE GENOMIC DNA]</scope>
    <source>
        <strain evidence="2 3">B</strain>
    </source>
</reference>
<feature type="compositionally biased region" description="Basic and acidic residues" evidence="1">
    <location>
        <begin position="31"/>
        <end position="48"/>
    </location>
</feature>
<dbReference type="HOGENOM" id="CLU_2440639_0_0_1"/>
<dbReference type="AlphaFoldDB" id="M2R230"/>
<sequence length="90" mass="10011">MNMEGELEKPKYPNMCNQASQNDSRGSTGDRGTHVPLDERSSHDAGERKYLWRTDRLEELAKGGSRGVLCTALRMPWSESELGDPVTGDT</sequence>
<name>M2R230_CERS8</name>
<organism evidence="2 3">
    <name type="scientific">Ceriporiopsis subvermispora (strain B)</name>
    <name type="common">White-rot fungus</name>
    <name type="synonym">Gelatoporia subvermispora</name>
    <dbReference type="NCBI Taxonomy" id="914234"/>
    <lineage>
        <taxon>Eukaryota</taxon>
        <taxon>Fungi</taxon>
        <taxon>Dikarya</taxon>
        <taxon>Basidiomycota</taxon>
        <taxon>Agaricomycotina</taxon>
        <taxon>Agaricomycetes</taxon>
        <taxon>Polyporales</taxon>
        <taxon>Gelatoporiaceae</taxon>
        <taxon>Gelatoporia</taxon>
    </lineage>
</organism>
<proteinExistence type="predicted"/>
<evidence type="ECO:0000256" key="1">
    <source>
        <dbReference type="SAM" id="MobiDB-lite"/>
    </source>
</evidence>
<dbReference type="Proteomes" id="UP000016930">
    <property type="component" value="Unassembled WGS sequence"/>
</dbReference>
<feature type="compositionally biased region" description="Polar residues" evidence="1">
    <location>
        <begin position="15"/>
        <end position="27"/>
    </location>
</feature>
<gene>
    <name evidence="2" type="ORF">CERSUDRAFT_118354</name>
</gene>
<evidence type="ECO:0000313" key="3">
    <source>
        <dbReference type="Proteomes" id="UP000016930"/>
    </source>
</evidence>
<feature type="region of interest" description="Disordered" evidence="1">
    <location>
        <begin position="1"/>
        <end position="48"/>
    </location>
</feature>
<dbReference type="EMBL" id="KB445808">
    <property type="protein sequence ID" value="EMD32921.1"/>
    <property type="molecule type" value="Genomic_DNA"/>
</dbReference>
<protein>
    <submittedName>
        <fullName evidence="2">Uncharacterized protein</fullName>
    </submittedName>
</protein>